<dbReference type="RefSeq" id="WP_307199206.1">
    <property type="nucleotide sequence ID" value="NZ_JAUTAN010000001.1"/>
</dbReference>
<accession>A0AAJ1X147</accession>
<name>A0AAJ1X147_9ACTN</name>
<dbReference type="Proteomes" id="UP001239215">
    <property type="component" value="Unassembled WGS sequence"/>
</dbReference>
<gene>
    <name evidence="1" type="ORF">QE405_001088</name>
</gene>
<dbReference type="AlphaFoldDB" id="A0AAJ1X147"/>
<protein>
    <submittedName>
        <fullName evidence="1">Uncharacterized protein</fullName>
    </submittedName>
</protein>
<dbReference type="EMBL" id="JAUTAN010000001">
    <property type="protein sequence ID" value="MDQ1103804.1"/>
    <property type="molecule type" value="Genomic_DNA"/>
</dbReference>
<organism evidence="1 2">
    <name type="scientific">Nocardioides zeae</name>
    <dbReference type="NCBI Taxonomy" id="1457234"/>
    <lineage>
        <taxon>Bacteria</taxon>
        <taxon>Bacillati</taxon>
        <taxon>Actinomycetota</taxon>
        <taxon>Actinomycetes</taxon>
        <taxon>Propionibacteriales</taxon>
        <taxon>Nocardioidaceae</taxon>
        <taxon>Nocardioides</taxon>
    </lineage>
</organism>
<evidence type="ECO:0000313" key="1">
    <source>
        <dbReference type="EMBL" id="MDQ1103804.1"/>
    </source>
</evidence>
<comment type="caution">
    <text evidence="1">The sequence shown here is derived from an EMBL/GenBank/DDBJ whole genome shotgun (WGS) entry which is preliminary data.</text>
</comment>
<evidence type="ECO:0000313" key="2">
    <source>
        <dbReference type="Proteomes" id="UP001239215"/>
    </source>
</evidence>
<sequence>MMKSEHGMGNYRSETTLGTGYGSFETDANAIAWVEGHLQHESPSVERVDLYRQQGGRGTIVMRWQRSGGGPWRQAAGR</sequence>
<proteinExistence type="predicted"/>
<reference evidence="1" key="1">
    <citation type="submission" date="2023-07" db="EMBL/GenBank/DDBJ databases">
        <title>Functional and genomic diversity of the sorghum phyllosphere microbiome.</title>
        <authorList>
            <person name="Shade A."/>
        </authorList>
    </citation>
    <scope>NUCLEOTIDE SEQUENCE</scope>
    <source>
        <strain evidence="1">SORGH_AS_1067</strain>
    </source>
</reference>